<proteinExistence type="predicted"/>
<evidence type="ECO:0000313" key="1">
    <source>
        <dbReference type="EMBL" id="KRO16517.1"/>
    </source>
</evidence>
<dbReference type="AlphaFoldDB" id="A0A0R2MSI2"/>
<accession>A0A0R2MSI2</accession>
<gene>
    <name evidence="1" type="ORF">IV56_GL001107</name>
</gene>
<dbReference type="Proteomes" id="UP000050969">
    <property type="component" value="Unassembled WGS sequence"/>
</dbReference>
<sequence>MRRRLSSQNDEGDWMKGWGDPIELLVNIQPATGQYLSTLYGDKLPRMKSLKYQGDDIVENRDEKAGLCIGVPKDSEPDYTVTSIMTYSDHLNILATRNEGVSMNGSRD</sequence>
<evidence type="ECO:0000313" key="2">
    <source>
        <dbReference type="Proteomes" id="UP000050969"/>
    </source>
</evidence>
<reference evidence="1 2" key="1">
    <citation type="journal article" date="2015" name="Genome Announc.">
        <title>Expanding the biotechnology potential of lactobacilli through comparative genomics of 213 strains and associated genera.</title>
        <authorList>
            <person name="Sun Z."/>
            <person name="Harris H.M."/>
            <person name="McCann A."/>
            <person name="Guo C."/>
            <person name="Argimon S."/>
            <person name="Zhang W."/>
            <person name="Yang X."/>
            <person name="Jeffery I.B."/>
            <person name="Cooney J.C."/>
            <person name="Kagawa T.F."/>
            <person name="Liu W."/>
            <person name="Song Y."/>
            <person name="Salvetti E."/>
            <person name="Wrobel A."/>
            <person name="Rasinkangas P."/>
            <person name="Parkhill J."/>
            <person name="Rea M.C."/>
            <person name="O'Sullivan O."/>
            <person name="Ritari J."/>
            <person name="Douillard F.P."/>
            <person name="Paul Ross R."/>
            <person name="Yang R."/>
            <person name="Briner A.E."/>
            <person name="Felis G.E."/>
            <person name="de Vos W.M."/>
            <person name="Barrangou R."/>
            <person name="Klaenhammer T.R."/>
            <person name="Caufield P.W."/>
            <person name="Cui Y."/>
            <person name="Zhang H."/>
            <person name="O'Toole P.W."/>
        </authorList>
    </citation>
    <scope>NUCLEOTIDE SEQUENCE [LARGE SCALE GENOMIC DNA]</scope>
    <source>
        <strain evidence="1 2">DSM 24301</strain>
    </source>
</reference>
<protein>
    <submittedName>
        <fullName evidence="1">Uncharacterized protein</fullName>
    </submittedName>
</protein>
<keyword evidence="2" id="KW-1185">Reference proteome</keyword>
<name>A0A0R2MSI2_9LACO</name>
<dbReference type="PATRIC" id="fig|1293598.4.peg.1169"/>
<organism evidence="1 2">
    <name type="scientific">Lacticaseibacillus saniviri JCM 17471 = DSM 24301</name>
    <dbReference type="NCBI Taxonomy" id="1293598"/>
    <lineage>
        <taxon>Bacteria</taxon>
        <taxon>Bacillati</taxon>
        <taxon>Bacillota</taxon>
        <taxon>Bacilli</taxon>
        <taxon>Lactobacillales</taxon>
        <taxon>Lactobacillaceae</taxon>
        <taxon>Lacticaseibacillus</taxon>
    </lineage>
</organism>
<dbReference type="STRING" id="1293598.IV56_GL001107"/>
<dbReference type="EMBL" id="JQCE01000037">
    <property type="protein sequence ID" value="KRO16517.1"/>
    <property type="molecule type" value="Genomic_DNA"/>
</dbReference>
<comment type="caution">
    <text evidence="1">The sequence shown here is derived from an EMBL/GenBank/DDBJ whole genome shotgun (WGS) entry which is preliminary data.</text>
</comment>